<dbReference type="RefSeq" id="WP_207555316.1">
    <property type="nucleotide sequence ID" value="NZ_CP071595.1"/>
</dbReference>
<reference evidence="2 3" key="1">
    <citation type="submission" date="2021-03" db="EMBL/GenBank/DDBJ databases">
        <title>Streptomyces strains.</title>
        <authorList>
            <person name="Lund M.B."/>
            <person name="Toerring T."/>
        </authorList>
    </citation>
    <scope>NUCLEOTIDE SEQUENCE [LARGE SCALE GENOMIC DNA]</scope>
    <source>
        <strain evidence="2 3">KCC S-1010</strain>
    </source>
</reference>
<sequence length="95" mass="9832">MTGAATSSARIRSRWLCSLASTLTQAPPVAETSRTPWRPVRPGTSFSAVRAASRSAPARSAVTSAAAPSAARRDASPPGQYERTLATPGRAPAVR</sequence>
<evidence type="ECO:0000313" key="2">
    <source>
        <dbReference type="EMBL" id="QSY49981.1"/>
    </source>
</evidence>
<evidence type="ECO:0008006" key="4">
    <source>
        <dbReference type="Google" id="ProtNLM"/>
    </source>
</evidence>
<keyword evidence="3" id="KW-1185">Reference proteome</keyword>
<evidence type="ECO:0000313" key="3">
    <source>
        <dbReference type="Proteomes" id="UP000671836"/>
    </source>
</evidence>
<protein>
    <recommendedName>
        <fullName evidence="4">Secreted protein</fullName>
    </recommendedName>
</protein>
<dbReference type="EMBL" id="CP071595">
    <property type="protein sequence ID" value="QSY49981.1"/>
    <property type="molecule type" value="Genomic_DNA"/>
</dbReference>
<feature type="region of interest" description="Disordered" evidence="1">
    <location>
        <begin position="24"/>
        <end position="95"/>
    </location>
</feature>
<dbReference type="Proteomes" id="UP000671836">
    <property type="component" value="Chromosome"/>
</dbReference>
<accession>A0ABX7RRA6</accession>
<proteinExistence type="predicted"/>
<evidence type="ECO:0000256" key="1">
    <source>
        <dbReference type="SAM" id="MobiDB-lite"/>
    </source>
</evidence>
<name>A0ABX7RRA6_9ACTN</name>
<gene>
    <name evidence="2" type="ORF">J3S04_02595</name>
</gene>
<organism evidence="2 3">
    <name type="scientific">Streptomyces griseocarneus</name>
    <dbReference type="NCBI Taxonomy" id="51201"/>
    <lineage>
        <taxon>Bacteria</taxon>
        <taxon>Bacillati</taxon>
        <taxon>Actinomycetota</taxon>
        <taxon>Actinomycetes</taxon>
        <taxon>Kitasatosporales</taxon>
        <taxon>Streptomycetaceae</taxon>
        <taxon>Streptomyces</taxon>
    </lineage>
</organism>
<feature type="compositionally biased region" description="Low complexity" evidence="1">
    <location>
        <begin position="47"/>
        <end position="70"/>
    </location>
</feature>